<dbReference type="EMBL" id="DSGT01000011">
    <property type="protein sequence ID" value="HEW53331.1"/>
    <property type="molecule type" value="Genomic_DNA"/>
</dbReference>
<protein>
    <submittedName>
        <fullName evidence="2">Uncharacterized protein</fullName>
    </submittedName>
</protein>
<evidence type="ECO:0000256" key="1">
    <source>
        <dbReference type="SAM" id="MobiDB-lite"/>
    </source>
</evidence>
<comment type="caution">
    <text evidence="2">The sequence shown here is derived from an EMBL/GenBank/DDBJ whole genome shotgun (WGS) entry which is preliminary data.</text>
</comment>
<proteinExistence type="predicted"/>
<name>A0A7C2VGX9_9CREN</name>
<feature type="region of interest" description="Disordered" evidence="1">
    <location>
        <begin position="1"/>
        <end position="23"/>
    </location>
</feature>
<sequence>MLKPSSDTSSTPSATGKQEEKTDIKKLLAVIPPPAVVFAKEKKSLKEKRIRLQYDPSVGKDEAKISKTLASELNIKNYLEVTVAGKKRFRFKAVVLEGPPNDVVYVNPEVMKLQGVADRSICTIRSAD</sequence>
<feature type="compositionally biased region" description="Low complexity" evidence="1">
    <location>
        <begin position="1"/>
        <end position="13"/>
    </location>
</feature>
<gene>
    <name evidence="2" type="ORF">ENO77_04115</name>
</gene>
<accession>A0A7C2VGX9</accession>
<reference evidence="2" key="1">
    <citation type="journal article" date="2020" name="mSystems">
        <title>Genome- and Community-Level Interaction Insights into Carbon Utilization and Element Cycling Functions of Hydrothermarchaeota in Hydrothermal Sediment.</title>
        <authorList>
            <person name="Zhou Z."/>
            <person name="Liu Y."/>
            <person name="Xu W."/>
            <person name="Pan J."/>
            <person name="Luo Z.H."/>
            <person name="Li M."/>
        </authorList>
    </citation>
    <scope>NUCLEOTIDE SEQUENCE [LARGE SCALE GENOMIC DNA]</scope>
    <source>
        <strain evidence="2">SpSt-16</strain>
    </source>
</reference>
<organism evidence="2">
    <name type="scientific">Ignisphaera aggregans</name>
    <dbReference type="NCBI Taxonomy" id="334771"/>
    <lineage>
        <taxon>Archaea</taxon>
        <taxon>Thermoproteota</taxon>
        <taxon>Thermoprotei</taxon>
        <taxon>Desulfurococcales</taxon>
        <taxon>Desulfurococcaceae</taxon>
        <taxon>Ignisphaera</taxon>
    </lineage>
</organism>
<dbReference type="AlphaFoldDB" id="A0A7C2VGX9"/>
<evidence type="ECO:0000313" key="2">
    <source>
        <dbReference type="EMBL" id="HEW53331.1"/>
    </source>
</evidence>